<dbReference type="HOGENOM" id="CLU_036171_2_0_2"/>
<sequence>MSYANIYVTIALAILATTGRVFLTIGLSIVTGWLLGYLAIKSRAFESVYVGLSEVLESVPVISFFPVVLIFFVDRIGGYIGVELAVDFLVFTAVVWNIWMGIYQAFKTLPLPMLEVAENLRYGFIAKMRRLYIPFSMPRIAANLIPSFADAYFYITVSEVFSIGATSYHVFGIGSLIAKFMNEGMLNYVYYSLLGLAMLIAGVIFALRNFANWAVAKYGLDTPPRSAHPGVRTRWRSLSRFYAAARPLRVITTVTSRPVRAVPLRRVERIQLSERQLDWALRIVGAVLLLLIIYGAAKAALSVKPSTWNYLLSNTWPIIVGLAYDYARVAVITLISFAIAVFVGYYLAFHRRAEAVFIPLIQSLSALPAPAYFPLLFLATSAILYRAFGGFTNELYVLFLGFVSTFYYIFYAYWMGIKAVPHEVVELMDNLNMGFFKRLRKILIPGTLPYIVTGLTSTIDSAWGGLMIGEYWPDIIGDKTLEVSHGILKILDVATNEGNIALAAYASLIFGIVVVAFALLFTRHLLEISRRKYVIEESIYAA</sequence>
<dbReference type="OrthoDB" id="50379at2157"/>
<proteinExistence type="inferred from homology"/>
<keyword evidence="3 5" id="KW-1133">Transmembrane helix</keyword>
<evidence type="ECO:0000259" key="6">
    <source>
        <dbReference type="PROSITE" id="PS50928"/>
    </source>
</evidence>
<protein>
    <submittedName>
        <fullName evidence="7">ABC transporter, putative</fullName>
    </submittedName>
</protein>
<feature type="transmembrane region" description="Helical" evidence="5">
    <location>
        <begin position="500"/>
        <end position="522"/>
    </location>
</feature>
<evidence type="ECO:0000256" key="5">
    <source>
        <dbReference type="RuleBase" id="RU363032"/>
    </source>
</evidence>
<feature type="transmembrane region" description="Helical" evidence="5">
    <location>
        <begin position="279"/>
        <end position="301"/>
    </location>
</feature>
<evidence type="ECO:0000256" key="4">
    <source>
        <dbReference type="ARBA" id="ARBA00023136"/>
    </source>
</evidence>
<name>D9Q208_ACIS3</name>
<evidence type="ECO:0000313" key="7">
    <source>
        <dbReference type="EMBL" id="ADL19346.1"/>
    </source>
</evidence>
<reference evidence="7 8" key="1">
    <citation type="journal article" date="2010" name="Appl. Environ. Microbiol.">
        <title>The genome sequence of the crenarchaeon Acidilobus saccharovorans supports a new order, Acidilobales, and suggests an important ecological role in terrestrial acidic hot springs.</title>
        <authorList>
            <person name="Mardanov A.V."/>
            <person name="Svetlitchnyi V.A."/>
            <person name="Beletsky A.V."/>
            <person name="Prokofeva M.I."/>
            <person name="Bonch-Osmolovskaya E.A."/>
            <person name="Ravin N.V."/>
            <person name="Skryabin K.G."/>
        </authorList>
    </citation>
    <scope>NUCLEOTIDE SEQUENCE [LARGE SCALE GENOMIC DNA]</scope>
    <source>
        <strain evidence="8">DSM 16705 / JCM 18335 / VKM B-2471 / 345-15</strain>
    </source>
</reference>
<feature type="domain" description="ABC transmembrane type-1" evidence="6">
    <location>
        <begin position="326"/>
        <end position="521"/>
    </location>
</feature>
<feature type="transmembrane region" description="Helical" evidence="5">
    <location>
        <begin position="369"/>
        <end position="388"/>
    </location>
</feature>
<dbReference type="InterPro" id="IPR000515">
    <property type="entry name" value="MetI-like"/>
</dbReference>
<dbReference type="PANTHER" id="PTHR42744:SF1">
    <property type="entry name" value="BINDING-PROTEIN-DEPENDENT TRANSPORT SYSTEMS INNER MEMBRANE COMPONENT"/>
    <property type="match status" value="1"/>
</dbReference>
<dbReference type="CDD" id="cd06261">
    <property type="entry name" value="TM_PBP2"/>
    <property type="match status" value="1"/>
</dbReference>
<evidence type="ECO:0000256" key="1">
    <source>
        <dbReference type="ARBA" id="ARBA00004141"/>
    </source>
</evidence>
<dbReference type="eggNOG" id="arCOG00174">
    <property type="taxonomic scope" value="Archaea"/>
</dbReference>
<feature type="transmembrane region" description="Helical" evidence="5">
    <location>
        <begin position="395"/>
        <end position="414"/>
    </location>
</feature>
<comment type="subcellular location">
    <subcellularLocation>
        <location evidence="5">Cell membrane</location>
        <topology evidence="5">Multi-pass membrane protein</topology>
    </subcellularLocation>
    <subcellularLocation>
        <location evidence="1">Membrane</location>
        <topology evidence="1">Multi-pass membrane protein</topology>
    </subcellularLocation>
</comment>
<dbReference type="KEGG" id="asc:ASAC_0941"/>
<dbReference type="EMBL" id="CP001742">
    <property type="protein sequence ID" value="ADL19346.1"/>
    <property type="molecule type" value="Genomic_DNA"/>
</dbReference>
<dbReference type="Gene3D" id="1.10.3720.10">
    <property type="entry name" value="MetI-like"/>
    <property type="match status" value="2"/>
</dbReference>
<keyword evidence="2 5" id="KW-0812">Transmembrane</keyword>
<dbReference type="RefSeq" id="WP_013266858.1">
    <property type="nucleotide sequence ID" value="NC_014374.1"/>
</dbReference>
<dbReference type="GeneID" id="9499182"/>
<feature type="domain" description="ABC transmembrane type-1" evidence="6">
    <location>
        <begin position="14"/>
        <end position="209"/>
    </location>
</feature>
<dbReference type="GO" id="GO:0055085">
    <property type="term" value="P:transmembrane transport"/>
    <property type="evidence" value="ECO:0007669"/>
    <property type="project" value="InterPro"/>
</dbReference>
<feature type="transmembrane region" description="Helical" evidence="5">
    <location>
        <begin position="6"/>
        <end position="36"/>
    </location>
</feature>
<dbReference type="PROSITE" id="PS50928">
    <property type="entry name" value="ABC_TM1"/>
    <property type="match status" value="2"/>
</dbReference>
<feature type="transmembrane region" description="Helical" evidence="5">
    <location>
        <begin position="79"/>
        <end position="99"/>
    </location>
</feature>
<evidence type="ECO:0000313" key="8">
    <source>
        <dbReference type="Proteomes" id="UP000000346"/>
    </source>
</evidence>
<dbReference type="SUPFAM" id="SSF161098">
    <property type="entry name" value="MetI-like"/>
    <property type="match status" value="2"/>
</dbReference>
<dbReference type="Pfam" id="PF00528">
    <property type="entry name" value="BPD_transp_1"/>
    <property type="match status" value="1"/>
</dbReference>
<comment type="similarity">
    <text evidence="5">Belongs to the binding-protein-dependent transport system permease family.</text>
</comment>
<dbReference type="InterPro" id="IPR035906">
    <property type="entry name" value="MetI-like_sf"/>
</dbReference>
<dbReference type="STRING" id="666510.ASAC_0941"/>
<keyword evidence="5" id="KW-0813">Transport</keyword>
<dbReference type="PANTHER" id="PTHR42744">
    <property type="entry name" value="BINDING-PROTEIN-DEPENDENT TRANSPORT SYSTEMS INNER MEMBRANE COMPONENT"/>
    <property type="match status" value="1"/>
</dbReference>
<dbReference type="AlphaFoldDB" id="D9Q208"/>
<feature type="transmembrane region" description="Helical" evidence="5">
    <location>
        <begin position="188"/>
        <end position="207"/>
    </location>
</feature>
<dbReference type="GO" id="GO:0005886">
    <property type="term" value="C:plasma membrane"/>
    <property type="evidence" value="ECO:0007669"/>
    <property type="project" value="UniProtKB-SubCell"/>
</dbReference>
<feature type="transmembrane region" description="Helical" evidence="5">
    <location>
        <begin position="48"/>
        <end position="73"/>
    </location>
</feature>
<gene>
    <name evidence="7" type="ordered locus">ASAC_0941</name>
</gene>
<dbReference type="Proteomes" id="UP000000346">
    <property type="component" value="Chromosome"/>
</dbReference>
<evidence type="ECO:0000256" key="2">
    <source>
        <dbReference type="ARBA" id="ARBA00022692"/>
    </source>
</evidence>
<accession>D9Q208</accession>
<dbReference type="InParanoid" id="D9Q208"/>
<feature type="transmembrane region" description="Helical" evidence="5">
    <location>
        <begin position="331"/>
        <end position="349"/>
    </location>
</feature>
<organism evidence="7 8">
    <name type="scientific">Acidilobus saccharovorans (strain DSM 16705 / JCM 18335 / VKM B-2471 / 345-15)</name>
    <dbReference type="NCBI Taxonomy" id="666510"/>
    <lineage>
        <taxon>Archaea</taxon>
        <taxon>Thermoproteota</taxon>
        <taxon>Thermoprotei</taxon>
        <taxon>Acidilobales</taxon>
        <taxon>Acidilobaceae</taxon>
        <taxon>Acidilobus</taxon>
    </lineage>
</organism>
<evidence type="ECO:0000256" key="3">
    <source>
        <dbReference type="ARBA" id="ARBA00022989"/>
    </source>
</evidence>
<keyword evidence="8" id="KW-1185">Reference proteome</keyword>
<keyword evidence="4 5" id="KW-0472">Membrane</keyword>